<feature type="non-terminal residue" evidence="1">
    <location>
        <position position="105"/>
    </location>
</feature>
<protein>
    <submittedName>
        <fullName evidence="1">Uncharacterized protein</fullName>
    </submittedName>
</protein>
<sequence>MDLEFKRGSLYTRKNIGEICFPGKGRPAGGPWDTGYVSVENNLIIFMNIGIPGKTGHDFDNNFDEETNTITWYGKPNTHSKQPTFQKLLNGEITPYFFARWNQKP</sequence>
<gene>
    <name evidence="1" type="ORF">METZ01_LOCUS428522</name>
</gene>
<name>A0A382XZH6_9ZZZZ</name>
<accession>A0A382XZH6</accession>
<evidence type="ECO:0000313" key="1">
    <source>
        <dbReference type="EMBL" id="SVD75668.1"/>
    </source>
</evidence>
<dbReference type="EMBL" id="UINC01171216">
    <property type="protein sequence ID" value="SVD75668.1"/>
    <property type="molecule type" value="Genomic_DNA"/>
</dbReference>
<proteinExistence type="predicted"/>
<dbReference type="AlphaFoldDB" id="A0A382XZH6"/>
<organism evidence="1">
    <name type="scientific">marine metagenome</name>
    <dbReference type="NCBI Taxonomy" id="408172"/>
    <lineage>
        <taxon>unclassified sequences</taxon>
        <taxon>metagenomes</taxon>
        <taxon>ecological metagenomes</taxon>
    </lineage>
</organism>
<reference evidence="1" key="1">
    <citation type="submission" date="2018-05" db="EMBL/GenBank/DDBJ databases">
        <authorList>
            <person name="Lanie J.A."/>
            <person name="Ng W.-L."/>
            <person name="Kazmierczak K.M."/>
            <person name="Andrzejewski T.M."/>
            <person name="Davidsen T.M."/>
            <person name="Wayne K.J."/>
            <person name="Tettelin H."/>
            <person name="Glass J.I."/>
            <person name="Rusch D."/>
            <person name="Podicherti R."/>
            <person name="Tsui H.-C.T."/>
            <person name="Winkler M.E."/>
        </authorList>
    </citation>
    <scope>NUCLEOTIDE SEQUENCE</scope>
</reference>